<dbReference type="AlphaFoldDB" id="A0A380MTQ1"/>
<gene>
    <name evidence="2" type="ORF">NCTC7807_01352</name>
</gene>
<dbReference type="Gene3D" id="3.90.210.10">
    <property type="entry name" value="Heat-Labile Enterotoxin, subunit A"/>
    <property type="match status" value="1"/>
</dbReference>
<dbReference type="SUPFAM" id="SSF56399">
    <property type="entry name" value="ADP-ribosylation"/>
    <property type="match status" value="1"/>
</dbReference>
<dbReference type="Proteomes" id="UP000254150">
    <property type="component" value="Unassembled WGS sequence"/>
</dbReference>
<accession>A0A380MTQ1</accession>
<dbReference type="NCBIfam" id="NF041482">
    <property type="entry name" value="ADPrt_Strmyces"/>
    <property type="match status" value="1"/>
</dbReference>
<name>A0A380MTQ1_STRGR</name>
<reference evidence="2 3" key="1">
    <citation type="submission" date="2018-06" db="EMBL/GenBank/DDBJ databases">
        <authorList>
            <consortium name="Pathogen Informatics"/>
            <person name="Doyle S."/>
        </authorList>
    </citation>
    <scope>NUCLEOTIDE SEQUENCE [LARGE SCALE GENOMIC DNA]</scope>
    <source>
        <strain evidence="2 3">NCTC7807</strain>
    </source>
</reference>
<proteinExistence type="predicted"/>
<dbReference type="InterPro" id="IPR048221">
    <property type="entry name" value="ScARP-like"/>
</dbReference>
<dbReference type="Pfam" id="PF22596">
    <property type="entry name" value="Scabin-like"/>
    <property type="match status" value="1"/>
</dbReference>
<evidence type="ECO:0000313" key="2">
    <source>
        <dbReference type="EMBL" id="SUO95652.1"/>
    </source>
</evidence>
<dbReference type="InterPro" id="IPR054695">
    <property type="entry name" value="Pierisin-like_dom"/>
</dbReference>
<feature type="domain" description="Pierisin-like" evidence="1">
    <location>
        <begin position="109"/>
        <end position="229"/>
    </location>
</feature>
<sequence length="235" mass="25519">MAVVSSAPATHHHLVAVPAHDRGVLDRARVIMTRLRRRAAALTLSLSALLAAPAVSAAEPATPAAAPAAPRAAANCPVVDDPLAAAADRRVDAGRITPAPALRDNCSQLYRADGRAPAVIFHEGFLPKDTVGGQYDLEAYVLVNQPSPYVSTSYDHDLYKQWKSDWNYYIDAPGGIDVNRTIGDTHRWAEQREVAFAGGIRSEFIVGACPIDRTAKQEIMSECVDNPGYRPWRRR</sequence>
<protein>
    <submittedName>
        <fullName evidence="2">Secreted protein</fullName>
    </submittedName>
</protein>
<evidence type="ECO:0000259" key="1">
    <source>
        <dbReference type="Pfam" id="PF22596"/>
    </source>
</evidence>
<organism evidence="2 3">
    <name type="scientific">Streptomyces griseus</name>
    <dbReference type="NCBI Taxonomy" id="1911"/>
    <lineage>
        <taxon>Bacteria</taxon>
        <taxon>Bacillati</taxon>
        <taxon>Actinomycetota</taxon>
        <taxon>Actinomycetes</taxon>
        <taxon>Kitasatosporales</taxon>
        <taxon>Streptomycetaceae</taxon>
        <taxon>Streptomyces</taxon>
    </lineage>
</organism>
<dbReference type="EMBL" id="UHID01000001">
    <property type="protein sequence ID" value="SUO95652.1"/>
    <property type="molecule type" value="Genomic_DNA"/>
</dbReference>
<evidence type="ECO:0000313" key="3">
    <source>
        <dbReference type="Proteomes" id="UP000254150"/>
    </source>
</evidence>